<sequence>MHLLGKIAVAGLAFAVLGGTAYGYTNLHALDDVTRDSVIDADGGTSPGEQPADGSLDILLVGRDSRADQQGKPLPPAVLRELRVGANGDDLTDTLIVMRIPNGTKDVKAFSIPRDSYVSMPGGRGKINAAFGRAKAAEAKRRRDAGETDKAKIDQAALTAGRRATRQAVEDLTGVKIDHFAEVNLLSFYEISKAVGGVDVCLKQATKDKNSGADFPAGPQRIAGADALAFVRQRDHLVGGDFDRVRRQQVFLAGLARQVLSAGTLTDPGKLSDLIDAVKRSVVLDDSWKLLDFVAQMRGVSGGGIQFDTIPVVNRDYRYDPQDPRATAVQVDPAAVKAFAAAMVGTAAPAAPAAAPVTVDVSNAGPKEGLATRVAGFLADHGFARGTTGNTASRRTSLVRFGADLAQRGAEVAKLLGGLATQESAAVPAGHIEVVLGSVYSGPGTTGGGSAPAAGDAPITSDGVVCVN</sequence>
<gene>
    <name evidence="4" type="ORF">QRX60_50370</name>
</gene>
<dbReference type="InterPro" id="IPR050922">
    <property type="entry name" value="LytR/CpsA/Psr_CW_biosynth"/>
</dbReference>
<evidence type="ECO:0000313" key="4">
    <source>
        <dbReference type="EMBL" id="WIY02112.1"/>
    </source>
</evidence>
<dbReference type="EMBL" id="CP127295">
    <property type="protein sequence ID" value="WIY02112.1"/>
    <property type="molecule type" value="Genomic_DNA"/>
</dbReference>
<dbReference type="AlphaFoldDB" id="A0A9Y2JRN0"/>
<evidence type="ECO:0000259" key="2">
    <source>
        <dbReference type="Pfam" id="PF03816"/>
    </source>
</evidence>
<reference evidence="4 5" key="1">
    <citation type="submission" date="2023-06" db="EMBL/GenBank/DDBJ databases">
        <authorList>
            <person name="Oyuntsetseg B."/>
            <person name="Kim S.B."/>
        </authorList>
    </citation>
    <scope>NUCLEOTIDE SEQUENCE [LARGE SCALE GENOMIC DNA]</scope>
    <source>
        <strain evidence="4 5">4-36</strain>
    </source>
</reference>
<dbReference type="RefSeq" id="WP_285998543.1">
    <property type="nucleotide sequence ID" value="NZ_CP127295.1"/>
</dbReference>
<dbReference type="Pfam" id="PF03816">
    <property type="entry name" value="LytR_cpsA_psr"/>
    <property type="match status" value="1"/>
</dbReference>
<evidence type="ECO:0000256" key="1">
    <source>
        <dbReference type="ARBA" id="ARBA00006068"/>
    </source>
</evidence>
<dbReference type="Gene3D" id="3.40.630.190">
    <property type="entry name" value="LCP protein"/>
    <property type="match status" value="1"/>
</dbReference>
<name>A0A9Y2JRN0_9PSEU</name>
<dbReference type="Gene3D" id="3.30.70.2390">
    <property type="match status" value="1"/>
</dbReference>
<evidence type="ECO:0000313" key="5">
    <source>
        <dbReference type="Proteomes" id="UP001239397"/>
    </source>
</evidence>
<keyword evidence="5" id="KW-1185">Reference proteome</keyword>
<dbReference type="Pfam" id="PF13399">
    <property type="entry name" value="LytR_C"/>
    <property type="match status" value="1"/>
</dbReference>
<proteinExistence type="inferred from homology"/>
<dbReference type="Proteomes" id="UP001239397">
    <property type="component" value="Chromosome"/>
</dbReference>
<dbReference type="InterPro" id="IPR004474">
    <property type="entry name" value="LytR_CpsA_psr"/>
</dbReference>
<accession>A0A9Y2JRN0</accession>
<organism evidence="4 5">
    <name type="scientific">Amycolatopsis mongoliensis</name>
    <dbReference type="NCBI Taxonomy" id="715475"/>
    <lineage>
        <taxon>Bacteria</taxon>
        <taxon>Bacillati</taxon>
        <taxon>Actinomycetota</taxon>
        <taxon>Actinomycetes</taxon>
        <taxon>Pseudonocardiales</taxon>
        <taxon>Pseudonocardiaceae</taxon>
        <taxon>Amycolatopsis</taxon>
    </lineage>
</organism>
<feature type="domain" description="Cell envelope-related transcriptional attenuator" evidence="2">
    <location>
        <begin position="92"/>
        <end position="260"/>
    </location>
</feature>
<dbReference type="NCBIfam" id="TIGR00350">
    <property type="entry name" value="lytR_cpsA_psr"/>
    <property type="match status" value="1"/>
</dbReference>
<protein>
    <submittedName>
        <fullName evidence="4">LCP family protein</fullName>
    </submittedName>
</protein>
<comment type="similarity">
    <text evidence="1">Belongs to the LytR/CpsA/Psr (LCP) family.</text>
</comment>
<dbReference type="InterPro" id="IPR027381">
    <property type="entry name" value="LytR/CpsA/Psr_C"/>
</dbReference>
<dbReference type="KEGG" id="amog:QRX60_50370"/>
<dbReference type="PANTHER" id="PTHR33392:SF6">
    <property type="entry name" value="POLYISOPRENYL-TEICHOIC ACID--PEPTIDOGLYCAN TEICHOIC ACID TRANSFERASE TAGU"/>
    <property type="match status" value="1"/>
</dbReference>
<feature type="domain" description="LytR/CpsA/Psr regulator C-terminal" evidence="3">
    <location>
        <begin position="357"/>
        <end position="440"/>
    </location>
</feature>
<evidence type="ECO:0000259" key="3">
    <source>
        <dbReference type="Pfam" id="PF13399"/>
    </source>
</evidence>
<dbReference type="PANTHER" id="PTHR33392">
    <property type="entry name" value="POLYISOPRENYL-TEICHOIC ACID--PEPTIDOGLYCAN TEICHOIC ACID TRANSFERASE TAGU"/>
    <property type="match status" value="1"/>
</dbReference>